<reference evidence="3 4" key="1">
    <citation type="journal article" date="2016" name="Mol. Biol. Evol.">
        <title>Comparative Genomics of Early-Diverging Mushroom-Forming Fungi Provides Insights into the Origins of Lignocellulose Decay Capabilities.</title>
        <authorList>
            <person name="Nagy L.G."/>
            <person name="Riley R."/>
            <person name="Tritt A."/>
            <person name="Adam C."/>
            <person name="Daum C."/>
            <person name="Floudas D."/>
            <person name="Sun H."/>
            <person name="Yadav J.S."/>
            <person name="Pangilinan J."/>
            <person name="Larsson K.H."/>
            <person name="Matsuura K."/>
            <person name="Barry K."/>
            <person name="Labutti K."/>
            <person name="Kuo R."/>
            <person name="Ohm R.A."/>
            <person name="Bhattacharya S.S."/>
            <person name="Shirouzu T."/>
            <person name="Yoshinaga Y."/>
            <person name="Martin F.M."/>
            <person name="Grigoriev I.V."/>
            <person name="Hibbett D.S."/>
        </authorList>
    </citation>
    <scope>NUCLEOTIDE SEQUENCE [LARGE SCALE GENOMIC DNA]</scope>
    <source>
        <strain evidence="3 4">HHB12029</strain>
    </source>
</reference>
<name>A0A165BHF0_EXIGL</name>
<proteinExistence type="predicted"/>
<dbReference type="InterPro" id="IPR057678">
    <property type="entry name" value="DUF7918"/>
</dbReference>
<organism evidence="3 4">
    <name type="scientific">Exidia glandulosa HHB12029</name>
    <dbReference type="NCBI Taxonomy" id="1314781"/>
    <lineage>
        <taxon>Eukaryota</taxon>
        <taxon>Fungi</taxon>
        <taxon>Dikarya</taxon>
        <taxon>Basidiomycota</taxon>
        <taxon>Agaricomycotina</taxon>
        <taxon>Agaricomycetes</taxon>
        <taxon>Auriculariales</taxon>
        <taxon>Exidiaceae</taxon>
        <taxon>Exidia</taxon>
    </lineage>
</organism>
<dbReference type="OrthoDB" id="3364132at2759"/>
<accession>A0A165BHF0</accession>
<dbReference type="AlphaFoldDB" id="A0A165BHF0"/>
<dbReference type="Pfam" id="PF25534">
    <property type="entry name" value="DUF7918"/>
    <property type="match status" value="1"/>
</dbReference>
<dbReference type="InParanoid" id="A0A165BHF0"/>
<feature type="domain" description="DUF7918" evidence="2">
    <location>
        <begin position="61"/>
        <end position="241"/>
    </location>
</feature>
<dbReference type="PANTHER" id="PTHR36223">
    <property type="entry name" value="BETA-LACTAMASE-TYPE TRANSPEPTIDASE FOLD DOMAIN CONTAINING PROTEIN"/>
    <property type="match status" value="1"/>
</dbReference>
<gene>
    <name evidence="3" type="ORF">EXIGLDRAFT_845365</name>
</gene>
<sequence length="331" mass="35815">MNPPPTSLSHLGFESWVTCEGAPVPVYGVELHGNRATCWIASEAGKARGSSPVTHFFYSTGSAQEFAVNTKMVDTTVSASAAIGISVDGARIDGQVLGTVWPAVKLESNIKGVSVGPSSLQRLKFSSVALSDEDSAMKDNVVLAQLGVIAVQVTRCALVSPNTRISTTSHVVPEHLKSGHLTVHERAKKLGGHHTTLGAVEQRKPRRSVQIRRLEAPGASFLEFEFKYRPKDVLQAQDIIPVERQLPSVPLSTLMKRARESCALDDTTNADRPSKKTKKPKEEPGGDAGALRAVIRSFDVGEPADVKVKVEAKHPKRTFNRDRVIDLTEDD</sequence>
<dbReference type="Proteomes" id="UP000077266">
    <property type="component" value="Unassembled WGS sequence"/>
</dbReference>
<dbReference type="PANTHER" id="PTHR36223:SF1">
    <property type="entry name" value="TRANSCRIPTION ELONGATION FACTOR EAF N-TERMINAL DOMAIN-CONTAINING PROTEIN"/>
    <property type="match status" value="1"/>
</dbReference>
<evidence type="ECO:0000256" key="1">
    <source>
        <dbReference type="SAM" id="MobiDB-lite"/>
    </source>
</evidence>
<dbReference type="EMBL" id="KV426461">
    <property type="protein sequence ID" value="KZV80653.1"/>
    <property type="molecule type" value="Genomic_DNA"/>
</dbReference>
<evidence type="ECO:0000259" key="2">
    <source>
        <dbReference type="Pfam" id="PF25534"/>
    </source>
</evidence>
<feature type="region of interest" description="Disordered" evidence="1">
    <location>
        <begin position="260"/>
        <end position="291"/>
    </location>
</feature>
<dbReference type="STRING" id="1314781.A0A165BHF0"/>
<evidence type="ECO:0000313" key="3">
    <source>
        <dbReference type="EMBL" id="KZV80653.1"/>
    </source>
</evidence>
<protein>
    <recommendedName>
        <fullName evidence="2">DUF7918 domain-containing protein</fullName>
    </recommendedName>
</protein>
<keyword evidence="4" id="KW-1185">Reference proteome</keyword>
<evidence type="ECO:0000313" key="4">
    <source>
        <dbReference type="Proteomes" id="UP000077266"/>
    </source>
</evidence>